<protein>
    <recommendedName>
        <fullName evidence="3">RiboL-PSP-HEPN domain-containing protein</fullName>
    </recommendedName>
</protein>
<dbReference type="EMBL" id="BMQV01000031">
    <property type="protein sequence ID" value="GGP60260.1"/>
    <property type="molecule type" value="Genomic_DNA"/>
</dbReference>
<dbReference type="RefSeq" id="WP_188921367.1">
    <property type="nucleotide sequence ID" value="NZ_BMQV01000031.1"/>
</dbReference>
<proteinExistence type="predicted"/>
<organism evidence="1 2">
    <name type="scientific">Shewanella saliphila</name>
    <dbReference type="NCBI Taxonomy" id="2282698"/>
    <lineage>
        <taxon>Bacteria</taxon>
        <taxon>Pseudomonadati</taxon>
        <taxon>Pseudomonadota</taxon>
        <taxon>Gammaproteobacteria</taxon>
        <taxon>Alteromonadales</taxon>
        <taxon>Shewanellaceae</taxon>
        <taxon>Shewanella</taxon>
    </lineage>
</organism>
<reference evidence="2" key="1">
    <citation type="journal article" date="2019" name="Int. J. Syst. Evol. Microbiol.">
        <title>The Global Catalogue of Microorganisms (GCM) 10K type strain sequencing project: providing services to taxonomists for standard genome sequencing and annotation.</title>
        <authorList>
            <consortium name="The Broad Institute Genomics Platform"/>
            <consortium name="The Broad Institute Genome Sequencing Center for Infectious Disease"/>
            <person name="Wu L."/>
            <person name="Ma J."/>
        </authorList>
    </citation>
    <scope>NUCLEOTIDE SEQUENCE [LARGE SCALE GENOMIC DNA]</scope>
    <source>
        <strain evidence="2">JCM 32304</strain>
    </source>
</reference>
<keyword evidence="2" id="KW-1185">Reference proteome</keyword>
<evidence type="ECO:0000313" key="1">
    <source>
        <dbReference type="EMBL" id="GGP60260.1"/>
    </source>
</evidence>
<evidence type="ECO:0000313" key="2">
    <source>
        <dbReference type="Proteomes" id="UP000654367"/>
    </source>
</evidence>
<name>A0ABQ2Q8S4_9GAMM</name>
<gene>
    <name evidence="1" type="ORF">GCM10009409_27700</name>
</gene>
<dbReference type="Proteomes" id="UP000654367">
    <property type="component" value="Unassembled WGS sequence"/>
</dbReference>
<evidence type="ECO:0008006" key="3">
    <source>
        <dbReference type="Google" id="ProtNLM"/>
    </source>
</evidence>
<sequence length="156" mass="18383">MRRSDIKEELKNLTFDFFYWFSRFEFALKENQLLKRTEVGKNAEPGWDSFVERYSDEFVHTDESSTLLELNPLRQKVAEHSRLEWKQVGLEDCNSELCKVVRLLKTVRNNLFHGGKHGAEGWDEPARSEKLLIVGKQILDQLAKLADFEADYTQHY</sequence>
<accession>A0ABQ2Q8S4</accession>
<comment type="caution">
    <text evidence="1">The sequence shown here is derived from an EMBL/GenBank/DDBJ whole genome shotgun (WGS) entry which is preliminary data.</text>
</comment>